<dbReference type="AlphaFoldDB" id="A0A369M912"/>
<protein>
    <submittedName>
        <fullName evidence="1">Uncharacterized protein</fullName>
    </submittedName>
</protein>
<dbReference type="EMBL" id="PPTS01000001">
    <property type="protein sequence ID" value="RDB66908.1"/>
    <property type="molecule type" value="Genomic_DNA"/>
</dbReference>
<proteinExistence type="predicted"/>
<sequence>MDERGASILIALLFFLVCALVGGVVLTAASVGTGQLVDYEKSQQAYYSTTSAAELLRDEIVDGTCTISGDVYECSLADGNASMQEYLAGAVKAVNIALPAAALSTPQPSASAQFKVNAPVGAADMVAVSAQFTMGGEKANNPFDIRIAFSPASYDGAVGNYQVVLTIPASCLYDETGTTLQKVTWKDAMITKTERTKVDG</sequence>
<keyword evidence="2" id="KW-1185">Reference proteome</keyword>
<dbReference type="Proteomes" id="UP000254000">
    <property type="component" value="Unassembled WGS sequence"/>
</dbReference>
<evidence type="ECO:0000313" key="1">
    <source>
        <dbReference type="EMBL" id="RDB66908.1"/>
    </source>
</evidence>
<evidence type="ECO:0000313" key="2">
    <source>
        <dbReference type="Proteomes" id="UP000254000"/>
    </source>
</evidence>
<dbReference type="RefSeq" id="WP_041239160.1">
    <property type="nucleotide sequence ID" value="NZ_CABMMS010000001.1"/>
</dbReference>
<accession>A0A369M912</accession>
<name>A0A369M912_9ACTN</name>
<reference evidence="1 2" key="1">
    <citation type="journal article" date="2018" name="Elife">
        <title>Discovery and characterization of a prevalent human gut bacterial enzyme sufficient for the inactivation of a family of plant toxins.</title>
        <authorList>
            <person name="Koppel N."/>
            <person name="Bisanz J.E."/>
            <person name="Pandelia M.E."/>
            <person name="Turnbaugh P.J."/>
            <person name="Balskus E.P."/>
        </authorList>
    </citation>
    <scope>NUCLEOTIDE SEQUENCE [LARGE SCALE GENOMIC DNA]</scope>
    <source>
        <strain evidence="1 2">3C</strain>
    </source>
</reference>
<dbReference type="OrthoDB" id="3174656at2"/>
<comment type="caution">
    <text evidence="1">The sequence shown here is derived from an EMBL/GenBank/DDBJ whole genome shotgun (WGS) entry which is preliminary data.</text>
</comment>
<dbReference type="GeneID" id="78358135"/>
<gene>
    <name evidence="1" type="ORF">C1877_00160</name>
</gene>
<organism evidence="1 2">
    <name type="scientific">Gordonibacter pamelaeae</name>
    <dbReference type="NCBI Taxonomy" id="471189"/>
    <lineage>
        <taxon>Bacteria</taxon>
        <taxon>Bacillati</taxon>
        <taxon>Actinomycetota</taxon>
        <taxon>Coriobacteriia</taxon>
        <taxon>Eggerthellales</taxon>
        <taxon>Eggerthellaceae</taxon>
        <taxon>Gordonibacter</taxon>
    </lineage>
</organism>